<dbReference type="GO" id="GO:0003723">
    <property type="term" value="F:RNA binding"/>
    <property type="evidence" value="ECO:0007669"/>
    <property type="project" value="InterPro"/>
</dbReference>
<gene>
    <name evidence="4" type="ORF">HaLaN_20420</name>
</gene>
<dbReference type="Proteomes" id="UP000485058">
    <property type="component" value="Unassembled WGS sequence"/>
</dbReference>
<dbReference type="Gene3D" id="3.40.1280.10">
    <property type="match status" value="1"/>
</dbReference>
<dbReference type="GO" id="GO:0016423">
    <property type="term" value="F:tRNA (guanine) methyltransferase activity"/>
    <property type="evidence" value="ECO:0007669"/>
    <property type="project" value="TreeGrafter"/>
</dbReference>
<proteinExistence type="predicted"/>
<keyword evidence="5" id="KW-1185">Reference proteome</keyword>
<dbReference type="PANTHER" id="PTHR12029">
    <property type="entry name" value="RNA METHYLTRANSFERASE"/>
    <property type="match status" value="1"/>
</dbReference>
<dbReference type="SUPFAM" id="SSF75217">
    <property type="entry name" value="alpha/beta knot"/>
    <property type="match status" value="1"/>
</dbReference>
<evidence type="ECO:0000256" key="1">
    <source>
        <dbReference type="ARBA" id="ARBA00022603"/>
    </source>
</evidence>
<evidence type="ECO:0000259" key="3">
    <source>
        <dbReference type="Pfam" id="PF00588"/>
    </source>
</evidence>
<feature type="non-terminal residue" evidence="4">
    <location>
        <position position="1"/>
    </location>
</feature>
<dbReference type="InterPro" id="IPR045330">
    <property type="entry name" value="TRM3/TARBP1"/>
</dbReference>
<name>A0A699ZKU4_HAELA</name>
<organism evidence="4 5">
    <name type="scientific">Haematococcus lacustris</name>
    <name type="common">Green alga</name>
    <name type="synonym">Haematococcus pluvialis</name>
    <dbReference type="NCBI Taxonomy" id="44745"/>
    <lineage>
        <taxon>Eukaryota</taxon>
        <taxon>Viridiplantae</taxon>
        <taxon>Chlorophyta</taxon>
        <taxon>core chlorophytes</taxon>
        <taxon>Chlorophyceae</taxon>
        <taxon>CS clade</taxon>
        <taxon>Chlamydomonadales</taxon>
        <taxon>Haematococcaceae</taxon>
        <taxon>Haematococcus</taxon>
    </lineage>
</organism>
<dbReference type="GO" id="GO:0030488">
    <property type="term" value="P:tRNA methylation"/>
    <property type="evidence" value="ECO:0007669"/>
    <property type="project" value="TreeGrafter"/>
</dbReference>
<dbReference type="InterPro" id="IPR029028">
    <property type="entry name" value="Alpha/beta_knot_MTases"/>
</dbReference>
<feature type="domain" description="tRNA/rRNA methyltransferase SpoU type" evidence="3">
    <location>
        <begin position="7"/>
        <end position="87"/>
    </location>
</feature>
<dbReference type="InterPro" id="IPR001537">
    <property type="entry name" value="SpoU_MeTrfase"/>
</dbReference>
<evidence type="ECO:0000313" key="5">
    <source>
        <dbReference type="Proteomes" id="UP000485058"/>
    </source>
</evidence>
<evidence type="ECO:0000256" key="2">
    <source>
        <dbReference type="ARBA" id="ARBA00022679"/>
    </source>
</evidence>
<sequence>VLQEAALLAWLERKQSEGWLLVGLEQTSESTRLPDYAFPPRCVLVLGREKEGLPAEVLQLLDSTVEIPQLGLIRSLNVHVSGAIAMYEYAASELSA</sequence>
<dbReference type="EMBL" id="BLLF01002146">
    <property type="protein sequence ID" value="GFH22891.1"/>
    <property type="molecule type" value="Genomic_DNA"/>
</dbReference>
<protein>
    <submittedName>
        <fullName evidence="4">SpoU_methylase domain-containing protein</fullName>
    </submittedName>
</protein>
<dbReference type="InterPro" id="IPR029026">
    <property type="entry name" value="tRNA_m1G_MTases_N"/>
</dbReference>
<accession>A0A699ZKU4</accession>
<dbReference type="AlphaFoldDB" id="A0A699ZKU4"/>
<dbReference type="Pfam" id="PF00588">
    <property type="entry name" value="SpoU_methylase"/>
    <property type="match status" value="1"/>
</dbReference>
<comment type="caution">
    <text evidence="4">The sequence shown here is derived from an EMBL/GenBank/DDBJ whole genome shotgun (WGS) entry which is preliminary data.</text>
</comment>
<evidence type="ECO:0000313" key="4">
    <source>
        <dbReference type="EMBL" id="GFH22891.1"/>
    </source>
</evidence>
<reference evidence="4 5" key="1">
    <citation type="submission" date="2020-02" db="EMBL/GenBank/DDBJ databases">
        <title>Draft genome sequence of Haematococcus lacustris strain NIES-144.</title>
        <authorList>
            <person name="Morimoto D."/>
            <person name="Nakagawa S."/>
            <person name="Yoshida T."/>
            <person name="Sawayama S."/>
        </authorList>
    </citation>
    <scope>NUCLEOTIDE SEQUENCE [LARGE SCALE GENOMIC DNA]</scope>
    <source>
        <strain evidence="4 5">NIES-144</strain>
    </source>
</reference>
<dbReference type="PANTHER" id="PTHR12029:SF11">
    <property type="entry name" value="METHYLTRANSFERASE TARBP1-RELATED"/>
    <property type="match status" value="1"/>
</dbReference>
<keyword evidence="2" id="KW-0808">Transferase</keyword>
<keyword evidence="1 4" id="KW-0489">Methyltransferase</keyword>